<name>A0A177AYG8_9BILA</name>
<comment type="caution">
    <text evidence="2">The sequence shown here is derived from an EMBL/GenBank/DDBJ whole genome shotgun (WGS) entry which is preliminary data.</text>
</comment>
<dbReference type="InterPro" id="IPR041588">
    <property type="entry name" value="Integrase_H2C2"/>
</dbReference>
<reference evidence="2 3" key="1">
    <citation type="submission" date="2016-04" db="EMBL/GenBank/DDBJ databases">
        <title>The genome of Intoshia linei affirms orthonectids as highly simplified spiralians.</title>
        <authorList>
            <person name="Mikhailov K.V."/>
            <person name="Slusarev G.S."/>
            <person name="Nikitin M.A."/>
            <person name="Logacheva M.D."/>
            <person name="Penin A."/>
            <person name="Aleoshin V."/>
            <person name="Panchin Y.V."/>
        </authorList>
    </citation>
    <scope>NUCLEOTIDE SEQUENCE [LARGE SCALE GENOMIC DNA]</scope>
    <source>
        <strain evidence="2">Intl2013</strain>
        <tissue evidence="2">Whole animal</tissue>
    </source>
</reference>
<keyword evidence="3" id="KW-1185">Reference proteome</keyword>
<dbReference type="Pfam" id="PF17921">
    <property type="entry name" value="Integrase_H2C2"/>
    <property type="match status" value="1"/>
</dbReference>
<dbReference type="InterPro" id="IPR050951">
    <property type="entry name" value="Retrovirus_Pol_polyprotein"/>
</dbReference>
<dbReference type="Pfam" id="PF00665">
    <property type="entry name" value="rve"/>
    <property type="match status" value="1"/>
</dbReference>
<dbReference type="InterPro" id="IPR036397">
    <property type="entry name" value="RNaseH_sf"/>
</dbReference>
<accession>A0A177AYG8</accession>
<dbReference type="PROSITE" id="PS50994">
    <property type="entry name" value="INTEGRASE"/>
    <property type="match status" value="1"/>
</dbReference>
<gene>
    <name evidence="2" type="ORF">A3Q56_05383</name>
</gene>
<evidence type="ECO:0000313" key="2">
    <source>
        <dbReference type="EMBL" id="OAF66900.1"/>
    </source>
</evidence>
<proteinExistence type="predicted"/>
<evidence type="ECO:0000259" key="1">
    <source>
        <dbReference type="PROSITE" id="PS50994"/>
    </source>
</evidence>
<dbReference type="PANTHER" id="PTHR37984:SF5">
    <property type="entry name" value="PROTEIN NYNRIN-LIKE"/>
    <property type="match status" value="1"/>
</dbReference>
<dbReference type="GO" id="GO:0003676">
    <property type="term" value="F:nucleic acid binding"/>
    <property type="evidence" value="ECO:0007669"/>
    <property type="project" value="InterPro"/>
</dbReference>
<evidence type="ECO:0000313" key="3">
    <source>
        <dbReference type="Proteomes" id="UP000078046"/>
    </source>
</evidence>
<feature type="domain" description="Integrase catalytic" evidence="1">
    <location>
        <begin position="202"/>
        <end position="289"/>
    </location>
</feature>
<dbReference type="FunFam" id="1.10.340.70:FF:000001">
    <property type="entry name" value="Retrovirus-related Pol polyprotein from transposon gypsy-like Protein"/>
    <property type="match status" value="1"/>
</dbReference>
<dbReference type="InterPro" id="IPR012337">
    <property type="entry name" value="RNaseH-like_sf"/>
</dbReference>
<organism evidence="2 3">
    <name type="scientific">Intoshia linei</name>
    <dbReference type="NCBI Taxonomy" id="1819745"/>
    <lineage>
        <taxon>Eukaryota</taxon>
        <taxon>Metazoa</taxon>
        <taxon>Spiralia</taxon>
        <taxon>Lophotrochozoa</taxon>
        <taxon>Mesozoa</taxon>
        <taxon>Orthonectida</taxon>
        <taxon>Rhopaluridae</taxon>
        <taxon>Intoshia</taxon>
    </lineage>
</organism>
<sequence>MYLEKNVLSLLIITQLKNYNIKNANNLPHQKYRWLEKLESYELDINYRPGSLNYTADLLSRIPSEINNAVNKLEIQSELFDIKTAQFNNSECKQTYNKLINKSPLIKNDKYYNLRKTLIAKNNVIYQVINGVSRLIVPSSMTNTIIKYYHNSILYCHPGLSKLYQMIKKRYNWPYLSRDLREYLNGCNRCNKSKHRNHMHVKLLKPVISSKFNDLWQIDIMGPLPISKNGNKYLINMIDHYSGMLESVAVDNISAETVSKAIYKSIILNYGPPVQIQTDLGKQFKSSIYVPSKNYVTHLVLLNRILRLTGTMKTRRILYNIEFDDWDERLDEITYSFRILPSSRTGISPMERVFGKQDKNSIKIKVNEYIKKYTKSMKRNFDKKLQKSHLKHDSYVPNTPVKSKSHDLYRERPKRKMNLSKRYVDYNTSINIKSNTDTDTLPRRALHIKEHIYPTQLQMIISQADKMFGENFVLKNISDIINANAQ</sequence>
<dbReference type="AlphaFoldDB" id="A0A177AYG8"/>
<dbReference type="SUPFAM" id="SSF53098">
    <property type="entry name" value="Ribonuclease H-like"/>
    <property type="match status" value="1"/>
</dbReference>
<dbReference type="InterPro" id="IPR001584">
    <property type="entry name" value="Integrase_cat-core"/>
</dbReference>
<protein>
    <recommendedName>
        <fullName evidence="1">Integrase catalytic domain-containing protein</fullName>
    </recommendedName>
</protein>
<dbReference type="Proteomes" id="UP000078046">
    <property type="component" value="Unassembled WGS sequence"/>
</dbReference>
<dbReference type="EMBL" id="LWCA01000799">
    <property type="protein sequence ID" value="OAF66900.1"/>
    <property type="molecule type" value="Genomic_DNA"/>
</dbReference>
<dbReference type="PANTHER" id="PTHR37984">
    <property type="entry name" value="PROTEIN CBG26694"/>
    <property type="match status" value="1"/>
</dbReference>
<dbReference type="OrthoDB" id="10047254at2759"/>
<dbReference type="Gene3D" id="1.10.340.70">
    <property type="match status" value="1"/>
</dbReference>
<dbReference type="GO" id="GO:0015074">
    <property type="term" value="P:DNA integration"/>
    <property type="evidence" value="ECO:0007669"/>
    <property type="project" value="InterPro"/>
</dbReference>
<dbReference type="Gene3D" id="3.30.420.10">
    <property type="entry name" value="Ribonuclease H-like superfamily/Ribonuclease H"/>
    <property type="match status" value="1"/>
</dbReference>